<reference evidence="1 2" key="1">
    <citation type="journal article" date="2022" name="Plant J.">
        <title>Chromosome-level genome of Camellia lanceoleosa provides a valuable resource for understanding genome evolution and self-incompatibility.</title>
        <authorList>
            <person name="Gong W."/>
            <person name="Xiao S."/>
            <person name="Wang L."/>
            <person name="Liao Z."/>
            <person name="Chang Y."/>
            <person name="Mo W."/>
            <person name="Hu G."/>
            <person name="Li W."/>
            <person name="Zhao G."/>
            <person name="Zhu H."/>
            <person name="Hu X."/>
            <person name="Ji K."/>
            <person name="Xiang X."/>
            <person name="Song Q."/>
            <person name="Yuan D."/>
            <person name="Jin S."/>
            <person name="Zhang L."/>
        </authorList>
    </citation>
    <scope>NUCLEOTIDE SEQUENCE [LARGE SCALE GENOMIC DNA]</scope>
    <source>
        <strain evidence="1">SQ_2022a</strain>
    </source>
</reference>
<sequence length="336" mass="37043">MASTRTSPRTPSKTKGTGAVLTQQQPVHKCTWDSDKTKLFLQLVIAEIEDDNRQLCYMSMSGYKKLAKKFLDRTGLLHSATQMKNKYDNLKKDWIAWKKLQDSSQGFTGIGYDHTSGLFTAPDHWWAKIEAFKTKPLEHMDLMERVYAGATATGKHVWTPSEIRETDVIGDNVATPDSGMGPLSGGTPPHGVPDRVGENVIDCSLFDDAPPYSTADGSANDKHRKRAAAGTVASSMDNLVEAVSKQNRELNITQYIVIGKGENTVGDCLARLMTVPGLQSGGLLFSFACSLMDSPDNRDLIMGLSLDYIVNWLKEKRVITHQPIAVERSCCVRLFG</sequence>
<dbReference type="EMBL" id="CM045764">
    <property type="protein sequence ID" value="KAI8005865.1"/>
    <property type="molecule type" value="Genomic_DNA"/>
</dbReference>
<gene>
    <name evidence="1" type="ORF">LOK49_LG07G00831</name>
</gene>
<proteinExistence type="predicted"/>
<evidence type="ECO:0000313" key="2">
    <source>
        <dbReference type="Proteomes" id="UP001060215"/>
    </source>
</evidence>
<accession>A0ACC0GZU0</accession>
<name>A0ACC0GZU0_9ERIC</name>
<keyword evidence="2" id="KW-1185">Reference proteome</keyword>
<protein>
    <submittedName>
        <fullName evidence="1">L10-interacting MYB domain-containing protein</fullName>
    </submittedName>
</protein>
<organism evidence="1 2">
    <name type="scientific">Camellia lanceoleosa</name>
    <dbReference type="NCBI Taxonomy" id="1840588"/>
    <lineage>
        <taxon>Eukaryota</taxon>
        <taxon>Viridiplantae</taxon>
        <taxon>Streptophyta</taxon>
        <taxon>Embryophyta</taxon>
        <taxon>Tracheophyta</taxon>
        <taxon>Spermatophyta</taxon>
        <taxon>Magnoliopsida</taxon>
        <taxon>eudicotyledons</taxon>
        <taxon>Gunneridae</taxon>
        <taxon>Pentapetalae</taxon>
        <taxon>asterids</taxon>
        <taxon>Ericales</taxon>
        <taxon>Theaceae</taxon>
        <taxon>Camellia</taxon>
    </lineage>
</organism>
<dbReference type="Proteomes" id="UP001060215">
    <property type="component" value="Chromosome 7"/>
</dbReference>
<comment type="caution">
    <text evidence="1">The sequence shown here is derived from an EMBL/GenBank/DDBJ whole genome shotgun (WGS) entry which is preliminary data.</text>
</comment>
<evidence type="ECO:0000313" key="1">
    <source>
        <dbReference type="EMBL" id="KAI8005865.1"/>
    </source>
</evidence>